<dbReference type="SUPFAM" id="SSF75138">
    <property type="entry name" value="HprK N-terminal domain-like"/>
    <property type="match status" value="1"/>
</dbReference>
<dbReference type="InterPro" id="IPR010766">
    <property type="entry name" value="DRTGG"/>
</dbReference>
<dbReference type="InterPro" id="IPR006683">
    <property type="entry name" value="Thioestr_dom"/>
</dbReference>
<keyword evidence="8" id="KW-1185">Reference proteome</keyword>
<dbReference type="CDD" id="cd04596">
    <property type="entry name" value="CBS_pair_DRTGG_assoc"/>
    <property type="match status" value="1"/>
</dbReference>
<evidence type="ECO:0000256" key="4">
    <source>
        <dbReference type="ARBA" id="ARBA00023163"/>
    </source>
</evidence>
<evidence type="ECO:0000259" key="6">
    <source>
        <dbReference type="PROSITE" id="PS51371"/>
    </source>
</evidence>
<evidence type="ECO:0000256" key="2">
    <source>
        <dbReference type="ARBA" id="ARBA00023122"/>
    </source>
</evidence>
<dbReference type="SMART" id="SM00116">
    <property type="entry name" value="CBS"/>
    <property type="match status" value="2"/>
</dbReference>
<dbReference type="InterPro" id="IPR000524">
    <property type="entry name" value="Tscrpt_reg_HTH_GntR"/>
</dbReference>
<dbReference type="PANTHER" id="PTHR43080:SF2">
    <property type="entry name" value="CBS DOMAIN-CONTAINING PROTEIN"/>
    <property type="match status" value="1"/>
</dbReference>
<protein>
    <submittedName>
        <fullName evidence="7">CBS domain-containing protein</fullName>
    </submittedName>
</protein>
<evidence type="ECO:0000256" key="3">
    <source>
        <dbReference type="ARBA" id="ARBA00023125"/>
    </source>
</evidence>
<keyword evidence="4" id="KW-0804">Transcription</keyword>
<evidence type="ECO:0000313" key="7">
    <source>
        <dbReference type="EMBL" id="REK75846.1"/>
    </source>
</evidence>
<dbReference type="Gene3D" id="1.10.10.10">
    <property type="entry name" value="Winged helix-like DNA-binding domain superfamily/Winged helix DNA-binding domain"/>
    <property type="match status" value="1"/>
</dbReference>
<accession>A0A371PHZ2</accession>
<dbReference type="Pfam" id="PF03061">
    <property type="entry name" value="4HBT"/>
    <property type="match status" value="1"/>
</dbReference>
<name>A0A371PHZ2_9BACL</name>
<comment type="caution">
    <text evidence="7">The sequence shown here is derived from an EMBL/GenBank/DDBJ whole genome shotgun (WGS) entry which is preliminary data.</text>
</comment>
<dbReference type="Gene3D" id="3.40.1390.20">
    <property type="entry name" value="HprK N-terminal domain-like"/>
    <property type="match status" value="1"/>
</dbReference>
<organism evidence="7 8">
    <name type="scientific">Paenibacillus paeoniae</name>
    <dbReference type="NCBI Taxonomy" id="2292705"/>
    <lineage>
        <taxon>Bacteria</taxon>
        <taxon>Bacillati</taxon>
        <taxon>Bacillota</taxon>
        <taxon>Bacilli</taxon>
        <taxon>Bacillales</taxon>
        <taxon>Paenibacillaceae</taxon>
        <taxon>Paenibacillus</taxon>
    </lineage>
</organism>
<dbReference type="InterPro" id="IPR000644">
    <property type="entry name" value="CBS_dom"/>
</dbReference>
<dbReference type="Pfam" id="PF07085">
    <property type="entry name" value="DRTGG"/>
    <property type="match status" value="1"/>
</dbReference>
<dbReference type="InterPro" id="IPR036390">
    <property type="entry name" value="WH_DNA-bd_sf"/>
</dbReference>
<dbReference type="InterPro" id="IPR046342">
    <property type="entry name" value="CBS_dom_sf"/>
</dbReference>
<dbReference type="Gene3D" id="3.10.580.10">
    <property type="entry name" value="CBS-domain"/>
    <property type="match status" value="1"/>
</dbReference>
<dbReference type="SUPFAM" id="SSF46785">
    <property type="entry name" value="Winged helix' DNA-binding domain"/>
    <property type="match status" value="1"/>
</dbReference>
<feature type="domain" description="CBS" evidence="6">
    <location>
        <begin position="268"/>
        <end position="326"/>
    </location>
</feature>
<dbReference type="Gene3D" id="3.10.129.10">
    <property type="entry name" value="Hotdog Thioesterase"/>
    <property type="match status" value="1"/>
</dbReference>
<dbReference type="Pfam" id="PF00392">
    <property type="entry name" value="GntR"/>
    <property type="match status" value="1"/>
</dbReference>
<dbReference type="InterPro" id="IPR029069">
    <property type="entry name" value="HotDog_dom_sf"/>
</dbReference>
<evidence type="ECO:0000256" key="1">
    <source>
        <dbReference type="ARBA" id="ARBA00023015"/>
    </source>
</evidence>
<reference evidence="7 8" key="1">
    <citation type="submission" date="2018-08" db="EMBL/GenBank/DDBJ databases">
        <title>Paenibacillus sp. M4BSY-1, whole genome shotgun sequence.</title>
        <authorList>
            <person name="Tuo L."/>
        </authorList>
    </citation>
    <scope>NUCLEOTIDE SEQUENCE [LARGE SCALE GENOMIC DNA]</scope>
    <source>
        <strain evidence="7 8">M4BSY-1</strain>
    </source>
</reference>
<keyword evidence="1" id="KW-0805">Transcription regulation</keyword>
<keyword evidence="3" id="KW-0238">DNA-binding</keyword>
<dbReference type="InterPro" id="IPR051257">
    <property type="entry name" value="Diverse_CBS-Domain"/>
</dbReference>
<sequence length="453" mass="49977">MRVSSIHEPGNDTTTKHEQILHYIQGLKIGTKISVRAIAKELGISEGTVYKAFKDAEASGLVSTKERIGTVRIDRKRRDALDQLTFGEVAQIVEGRLFGGGEGLDKTLHKFVIGAMELDAMLRYIDQGSLLIVGNRVNVHRRALEQGAGVLITGGFEPSEEVISLADELSLPILSSRHDTYTVASMINRAMYDRLIKRKIMLIEDIVTFSRPADVLRTGAAVSDYNRLSKETGYSRFPVVDDRGRVVGMMTAKDAVGSREDIAVDKIMTRQPITAAPNITVTSAAHTMAAEGIDLLPIVDRHRKLLGVVTRQEVLDTMRFAGKQPESGQTFEDLMWAGFIQTEENSSDDAGISYKGAITPQMSGALGMASEGLLTTLMAQAARRMIRDTGKRDFLLESMTSYYVRPVQIDSEITIKPRPLELSRKFSKLEIEVLDRQGLAAKAMLTAQMIDPY</sequence>
<dbReference type="GO" id="GO:0003700">
    <property type="term" value="F:DNA-binding transcription factor activity"/>
    <property type="evidence" value="ECO:0007669"/>
    <property type="project" value="InterPro"/>
</dbReference>
<dbReference type="PROSITE" id="PS51371">
    <property type="entry name" value="CBS"/>
    <property type="match status" value="2"/>
</dbReference>
<dbReference type="GO" id="GO:0003677">
    <property type="term" value="F:DNA binding"/>
    <property type="evidence" value="ECO:0007669"/>
    <property type="project" value="UniProtKB-KW"/>
</dbReference>
<dbReference type="PANTHER" id="PTHR43080">
    <property type="entry name" value="CBS DOMAIN-CONTAINING PROTEIN CBSX3, MITOCHONDRIAL"/>
    <property type="match status" value="1"/>
</dbReference>
<dbReference type="OrthoDB" id="1790451at2"/>
<dbReference type="Proteomes" id="UP000261905">
    <property type="component" value="Unassembled WGS sequence"/>
</dbReference>
<dbReference type="EMBL" id="QUBQ01000001">
    <property type="protein sequence ID" value="REK75846.1"/>
    <property type="molecule type" value="Genomic_DNA"/>
</dbReference>
<evidence type="ECO:0000256" key="5">
    <source>
        <dbReference type="PROSITE-ProRule" id="PRU00703"/>
    </source>
</evidence>
<proteinExistence type="predicted"/>
<gene>
    <name evidence="7" type="ORF">DX130_01860</name>
</gene>
<dbReference type="InterPro" id="IPR036388">
    <property type="entry name" value="WH-like_DNA-bd_sf"/>
</dbReference>
<dbReference type="AlphaFoldDB" id="A0A371PHZ2"/>
<dbReference type="InterPro" id="IPR028979">
    <property type="entry name" value="Ser_kin/Pase_Hpr-like_N_sf"/>
</dbReference>
<feature type="domain" description="CBS" evidence="6">
    <location>
        <begin position="209"/>
        <end position="266"/>
    </location>
</feature>
<keyword evidence="2 5" id="KW-0129">CBS domain</keyword>
<dbReference type="CDD" id="cd03440">
    <property type="entry name" value="hot_dog"/>
    <property type="match status" value="1"/>
</dbReference>
<evidence type="ECO:0000313" key="8">
    <source>
        <dbReference type="Proteomes" id="UP000261905"/>
    </source>
</evidence>
<dbReference type="SUPFAM" id="SSF54637">
    <property type="entry name" value="Thioesterase/thiol ester dehydrase-isomerase"/>
    <property type="match status" value="1"/>
</dbReference>
<dbReference type="SUPFAM" id="SSF54631">
    <property type="entry name" value="CBS-domain pair"/>
    <property type="match status" value="1"/>
</dbReference>
<dbReference type="Pfam" id="PF00571">
    <property type="entry name" value="CBS"/>
    <property type="match status" value="2"/>
</dbReference>